<dbReference type="InterPro" id="IPR016024">
    <property type="entry name" value="ARM-type_fold"/>
</dbReference>
<dbReference type="Gene3D" id="1.25.10.10">
    <property type="entry name" value="Leucine-rich Repeat Variant"/>
    <property type="match status" value="1"/>
</dbReference>
<proteinExistence type="predicted"/>
<dbReference type="Proteomes" id="UP001431449">
    <property type="component" value="Unassembled WGS sequence"/>
</dbReference>
<organism evidence="2 3">
    <name type="scientific">Pseudomarimonas salicorniae</name>
    <dbReference type="NCBI Taxonomy" id="2933270"/>
    <lineage>
        <taxon>Bacteria</taxon>
        <taxon>Pseudomonadati</taxon>
        <taxon>Pseudomonadota</taxon>
        <taxon>Gammaproteobacteria</taxon>
        <taxon>Lysobacterales</taxon>
        <taxon>Lysobacteraceae</taxon>
        <taxon>Pseudomarimonas</taxon>
    </lineage>
</organism>
<keyword evidence="3" id="KW-1185">Reference proteome</keyword>
<accession>A0ABT0GCZ5</accession>
<sequence>MSADPALRLALLISLGVYALALAQLLGLAAMHVTERRRREAERRIRQKFGPVFIRAIEGVAQTPPALPRRHPDLVLMLWLFYAESTRGDSIDRLRAVGREMGFSTYATRLLRRRRLGSTLLAAATLGWLGDASAWGALDALASRGGTRVSLLALRAMSHIDPQRATERLFALLPERRDWPDARLQALLQELPARPAGAALLQALARCSEGEAPRLLHLVDVLRPPGTWSAIRPMLDHDQGVDTLASALRVVDDPRAVQVVRGLAAHSHWVVRAKAATALGRIGGSEDRGLLMEMLRDPVWWVRYRAGQSLIRLPGIDAATLEPVLDTLQDPYARDMLQQLLAEKALSG</sequence>
<reference evidence="2" key="1">
    <citation type="submission" date="2022-04" db="EMBL/GenBank/DDBJ databases">
        <title>Lysobacter sp. CAU 1642 isolated from sea sand.</title>
        <authorList>
            <person name="Kim W."/>
        </authorList>
    </citation>
    <scope>NUCLEOTIDE SEQUENCE</scope>
    <source>
        <strain evidence="2">CAU 1642</strain>
    </source>
</reference>
<dbReference type="RefSeq" id="WP_248204369.1">
    <property type="nucleotide sequence ID" value="NZ_JALNMH010000001.1"/>
</dbReference>
<gene>
    <name evidence="2" type="ORF">M0G41_01315</name>
</gene>
<keyword evidence="1" id="KW-1133">Transmembrane helix</keyword>
<evidence type="ECO:0000313" key="3">
    <source>
        <dbReference type="Proteomes" id="UP001431449"/>
    </source>
</evidence>
<evidence type="ECO:0000313" key="2">
    <source>
        <dbReference type="EMBL" id="MCK7592303.1"/>
    </source>
</evidence>
<dbReference type="Pfam" id="PF13646">
    <property type="entry name" value="HEAT_2"/>
    <property type="match status" value="1"/>
</dbReference>
<keyword evidence="1" id="KW-0812">Transmembrane</keyword>
<dbReference type="InterPro" id="IPR004155">
    <property type="entry name" value="PBS_lyase_HEAT"/>
</dbReference>
<dbReference type="EMBL" id="JALNMH010000001">
    <property type="protein sequence ID" value="MCK7592303.1"/>
    <property type="molecule type" value="Genomic_DNA"/>
</dbReference>
<evidence type="ECO:0000256" key="1">
    <source>
        <dbReference type="SAM" id="Phobius"/>
    </source>
</evidence>
<protein>
    <submittedName>
        <fullName evidence="2">HEAT repeat domain-containing protein</fullName>
    </submittedName>
</protein>
<keyword evidence="1" id="KW-0472">Membrane</keyword>
<feature type="transmembrane region" description="Helical" evidence="1">
    <location>
        <begin position="119"/>
        <end position="138"/>
    </location>
</feature>
<dbReference type="SMART" id="SM00567">
    <property type="entry name" value="EZ_HEAT"/>
    <property type="match status" value="2"/>
</dbReference>
<comment type="caution">
    <text evidence="2">The sequence shown here is derived from an EMBL/GenBank/DDBJ whole genome shotgun (WGS) entry which is preliminary data.</text>
</comment>
<dbReference type="SUPFAM" id="SSF48371">
    <property type="entry name" value="ARM repeat"/>
    <property type="match status" value="1"/>
</dbReference>
<dbReference type="InterPro" id="IPR011989">
    <property type="entry name" value="ARM-like"/>
</dbReference>
<name>A0ABT0GCZ5_9GAMM</name>
<feature type="transmembrane region" description="Helical" evidence="1">
    <location>
        <begin position="6"/>
        <end position="29"/>
    </location>
</feature>